<feature type="transmembrane region" description="Helical" evidence="1">
    <location>
        <begin position="237"/>
        <end position="258"/>
    </location>
</feature>
<keyword evidence="1" id="KW-1133">Transmembrane helix</keyword>
<keyword evidence="1" id="KW-0812">Transmembrane</keyword>
<name>A0A428MLW5_9BACT</name>
<accession>A0A428MLW5</accession>
<protein>
    <submittedName>
        <fullName evidence="2">Uncharacterized protein</fullName>
    </submittedName>
</protein>
<dbReference type="EMBL" id="RSDW01000001">
    <property type="protein sequence ID" value="RSL17897.1"/>
    <property type="molecule type" value="Genomic_DNA"/>
</dbReference>
<sequence length="267" mass="28209">MTFELLKCTELDDPMVVGPGYFETVGQLVDGTCAGGTPDHEAYGGGAKITDNQGKILHSVRLPAGARLLLTEDWMQVSAMALIRVWNYRKGRRRATLLGMDSVRFGRALGVGARAAAKTLVTAVDAATSPNPSAGAAQAKAGAAPEKATATGSATAGRLVDQAAKATAQVLQNKEGLARGGKRFGETVWGNFTKLSGVLWLEFTGVFFGIFALFAATGAWKLRGSLHETAANHDDHVHLLVLSGVAVGFGYFFVSSFLRARRKGRGR</sequence>
<proteinExistence type="predicted"/>
<gene>
    <name evidence="2" type="ORF">EDE15_3448</name>
</gene>
<comment type="caution">
    <text evidence="2">The sequence shown here is derived from an EMBL/GenBank/DDBJ whole genome shotgun (WGS) entry which is preliminary data.</text>
</comment>
<feature type="transmembrane region" description="Helical" evidence="1">
    <location>
        <begin position="198"/>
        <end position="217"/>
    </location>
</feature>
<reference evidence="2 3" key="1">
    <citation type="submission" date="2018-12" db="EMBL/GenBank/DDBJ databases">
        <title>Sequencing of bacterial isolates from soil warming experiment in Harvard Forest, Massachusetts, USA.</title>
        <authorList>
            <person name="Deangelis K."/>
        </authorList>
    </citation>
    <scope>NUCLEOTIDE SEQUENCE [LARGE SCALE GENOMIC DNA]</scope>
    <source>
        <strain evidence="2 3">EB153</strain>
    </source>
</reference>
<organism evidence="2 3">
    <name type="scientific">Edaphobacter aggregans</name>
    <dbReference type="NCBI Taxonomy" id="570835"/>
    <lineage>
        <taxon>Bacteria</taxon>
        <taxon>Pseudomonadati</taxon>
        <taxon>Acidobacteriota</taxon>
        <taxon>Terriglobia</taxon>
        <taxon>Terriglobales</taxon>
        <taxon>Acidobacteriaceae</taxon>
        <taxon>Edaphobacter</taxon>
    </lineage>
</organism>
<evidence type="ECO:0000313" key="3">
    <source>
        <dbReference type="Proteomes" id="UP000269669"/>
    </source>
</evidence>
<dbReference type="Proteomes" id="UP000269669">
    <property type="component" value="Unassembled WGS sequence"/>
</dbReference>
<keyword evidence="1" id="KW-0472">Membrane</keyword>
<dbReference type="AlphaFoldDB" id="A0A428MLW5"/>
<evidence type="ECO:0000313" key="2">
    <source>
        <dbReference type="EMBL" id="RSL17897.1"/>
    </source>
</evidence>
<evidence type="ECO:0000256" key="1">
    <source>
        <dbReference type="SAM" id="Phobius"/>
    </source>
</evidence>
<keyword evidence="3" id="KW-1185">Reference proteome</keyword>